<dbReference type="AlphaFoldDB" id="A0A0P0UYN5"/>
<evidence type="ECO:0000313" key="1">
    <source>
        <dbReference type="EMBL" id="BAS70668.1"/>
    </source>
</evidence>
<dbReference type="eggNOG" id="ENOG502R5X8">
    <property type="taxonomic scope" value="Eukaryota"/>
</dbReference>
<dbReference type="Gramene" id="Os01t0175633-00">
    <property type="protein sequence ID" value="Os01t0175633-00"/>
    <property type="gene ID" value="Os01g0175633"/>
</dbReference>
<protein>
    <submittedName>
        <fullName evidence="1">Os01g0175633 protein</fullName>
    </submittedName>
</protein>
<dbReference type="Proteomes" id="UP000059680">
    <property type="component" value="Chromosome 1"/>
</dbReference>
<evidence type="ECO:0000313" key="2">
    <source>
        <dbReference type="Proteomes" id="UP000059680"/>
    </source>
</evidence>
<reference evidence="1 2" key="3">
    <citation type="journal article" date="2013" name="Rice">
        <title>Improvement of the Oryza sativa Nipponbare reference genome using next generation sequence and optical map data.</title>
        <authorList>
            <person name="Kawahara Y."/>
            <person name="de la Bastide M."/>
            <person name="Hamilton J.P."/>
            <person name="Kanamori H."/>
            <person name="McCombie W.R."/>
            <person name="Ouyang S."/>
            <person name="Schwartz D.C."/>
            <person name="Tanaka T."/>
            <person name="Wu J."/>
            <person name="Zhou S."/>
            <person name="Childs K.L."/>
            <person name="Davidson R.M."/>
            <person name="Lin H."/>
            <person name="Quesada-Ocampo L."/>
            <person name="Vaillancourt B."/>
            <person name="Sakai H."/>
            <person name="Lee S.S."/>
            <person name="Kim J."/>
            <person name="Numa H."/>
            <person name="Itoh T."/>
            <person name="Buell C.R."/>
            <person name="Matsumoto T."/>
        </authorList>
    </citation>
    <scope>NUCLEOTIDE SEQUENCE [LARGE SCALE GENOMIC DNA]</scope>
    <source>
        <strain evidence="2">cv. Nipponbare</strain>
    </source>
</reference>
<reference evidence="1 2" key="2">
    <citation type="journal article" date="2013" name="Plant Cell Physiol.">
        <title>Rice Annotation Project Database (RAP-DB): an integrative and interactive database for rice genomics.</title>
        <authorList>
            <person name="Sakai H."/>
            <person name="Lee S.S."/>
            <person name="Tanaka T."/>
            <person name="Numa H."/>
            <person name="Kim J."/>
            <person name="Kawahara Y."/>
            <person name="Wakimoto H."/>
            <person name="Yang C.C."/>
            <person name="Iwamoto M."/>
            <person name="Abe T."/>
            <person name="Yamada Y."/>
            <person name="Muto A."/>
            <person name="Inokuchi H."/>
            <person name="Ikemura T."/>
            <person name="Matsumoto T."/>
            <person name="Sasaki T."/>
            <person name="Itoh T."/>
        </authorList>
    </citation>
    <scope>NUCLEOTIDE SEQUENCE [LARGE SCALE GENOMIC DNA]</scope>
    <source>
        <strain evidence="2">cv. Nipponbare</strain>
    </source>
</reference>
<reference evidence="2" key="1">
    <citation type="journal article" date="2005" name="Nature">
        <title>The map-based sequence of the rice genome.</title>
        <authorList>
            <consortium name="International rice genome sequencing project (IRGSP)"/>
            <person name="Matsumoto T."/>
            <person name="Wu J."/>
            <person name="Kanamori H."/>
            <person name="Katayose Y."/>
            <person name="Fujisawa M."/>
            <person name="Namiki N."/>
            <person name="Mizuno H."/>
            <person name="Yamamoto K."/>
            <person name="Antonio B.A."/>
            <person name="Baba T."/>
            <person name="Sakata K."/>
            <person name="Nagamura Y."/>
            <person name="Aoki H."/>
            <person name="Arikawa K."/>
            <person name="Arita K."/>
            <person name="Bito T."/>
            <person name="Chiden Y."/>
            <person name="Fujitsuka N."/>
            <person name="Fukunaka R."/>
            <person name="Hamada M."/>
            <person name="Harada C."/>
            <person name="Hayashi A."/>
            <person name="Hijishita S."/>
            <person name="Honda M."/>
            <person name="Hosokawa S."/>
            <person name="Ichikawa Y."/>
            <person name="Idonuma A."/>
            <person name="Iijima M."/>
            <person name="Ikeda M."/>
            <person name="Ikeno M."/>
            <person name="Ito K."/>
            <person name="Ito S."/>
            <person name="Ito T."/>
            <person name="Ito Y."/>
            <person name="Ito Y."/>
            <person name="Iwabuchi A."/>
            <person name="Kamiya K."/>
            <person name="Karasawa W."/>
            <person name="Kurita K."/>
            <person name="Katagiri S."/>
            <person name="Kikuta A."/>
            <person name="Kobayashi H."/>
            <person name="Kobayashi N."/>
            <person name="Machita K."/>
            <person name="Maehara T."/>
            <person name="Masukawa M."/>
            <person name="Mizubayashi T."/>
            <person name="Mukai Y."/>
            <person name="Nagasaki H."/>
            <person name="Nagata Y."/>
            <person name="Naito S."/>
            <person name="Nakashima M."/>
            <person name="Nakama Y."/>
            <person name="Nakamichi Y."/>
            <person name="Nakamura M."/>
            <person name="Meguro A."/>
            <person name="Negishi M."/>
            <person name="Ohta I."/>
            <person name="Ohta T."/>
            <person name="Okamoto M."/>
            <person name="Ono N."/>
            <person name="Saji S."/>
            <person name="Sakaguchi M."/>
            <person name="Sakai K."/>
            <person name="Shibata M."/>
            <person name="Shimokawa T."/>
            <person name="Song J."/>
            <person name="Takazaki Y."/>
            <person name="Terasawa K."/>
            <person name="Tsugane M."/>
            <person name="Tsuji K."/>
            <person name="Ueda S."/>
            <person name="Waki K."/>
            <person name="Yamagata H."/>
            <person name="Yamamoto M."/>
            <person name="Yamamoto S."/>
            <person name="Yamane H."/>
            <person name="Yoshiki S."/>
            <person name="Yoshihara R."/>
            <person name="Yukawa K."/>
            <person name="Zhong H."/>
            <person name="Yano M."/>
            <person name="Yuan Q."/>
            <person name="Ouyang S."/>
            <person name="Liu J."/>
            <person name="Jones K.M."/>
            <person name="Gansberger K."/>
            <person name="Moffat K."/>
            <person name="Hill J."/>
            <person name="Bera J."/>
            <person name="Fadrosh D."/>
            <person name="Jin S."/>
            <person name="Johri S."/>
            <person name="Kim M."/>
            <person name="Overton L."/>
            <person name="Reardon M."/>
            <person name="Tsitrin T."/>
            <person name="Vuong H."/>
            <person name="Weaver B."/>
            <person name="Ciecko A."/>
            <person name="Tallon L."/>
            <person name="Jackson J."/>
            <person name="Pai G."/>
            <person name="Aken S.V."/>
            <person name="Utterback T."/>
            <person name="Reidmuller S."/>
            <person name="Feldblyum T."/>
            <person name="Hsiao J."/>
            <person name="Zismann V."/>
            <person name="Iobst S."/>
            <person name="de Vazeille A.R."/>
            <person name="Buell C.R."/>
            <person name="Ying K."/>
            <person name="Li Y."/>
            <person name="Lu T."/>
            <person name="Huang Y."/>
            <person name="Zhao Q."/>
            <person name="Feng Q."/>
            <person name="Zhang L."/>
            <person name="Zhu J."/>
            <person name="Weng Q."/>
            <person name="Mu J."/>
            <person name="Lu Y."/>
            <person name="Fan D."/>
            <person name="Liu Y."/>
            <person name="Guan J."/>
            <person name="Zhang Y."/>
            <person name="Yu S."/>
            <person name="Liu X."/>
            <person name="Zhang Y."/>
            <person name="Hong G."/>
            <person name="Han B."/>
            <person name="Choisne N."/>
            <person name="Demange N."/>
            <person name="Orjeda G."/>
            <person name="Samain S."/>
            <person name="Cattolico L."/>
            <person name="Pelletier E."/>
            <person name="Couloux A."/>
            <person name="Segurens B."/>
            <person name="Wincker P."/>
            <person name="D'Hont A."/>
            <person name="Scarpelli C."/>
            <person name="Weissenbach J."/>
            <person name="Salanoubat M."/>
            <person name="Quetier F."/>
            <person name="Yu Y."/>
            <person name="Kim H.R."/>
            <person name="Rambo T."/>
            <person name="Currie J."/>
            <person name="Collura K."/>
            <person name="Luo M."/>
            <person name="Yang T."/>
            <person name="Ammiraju J.S.S."/>
            <person name="Engler F."/>
            <person name="Soderlund C."/>
            <person name="Wing R.A."/>
            <person name="Palmer L.E."/>
            <person name="de la Bastide M."/>
            <person name="Spiegel L."/>
            <person name="Nascimento L."/>
            <person name="Zutavern T."/>
            <person name="O'Shaughnessy A."/>
            <person name="Dike S."/>
            <person name="Dedhia N."/>
            <person name="Preston R."/>
            <person name="Balija V."/>
            <person name="McCombie W.R."/>
            <person name="Chow T."/>
            <person name="Chen H."/>
            <person name="Chung M."/>
            <person name="Chen C."/>
            <person name="Shaw J."/>
            <person name="Wu H."/>
            <person name="Hsiao K."/>
            <person name="Chao Y."/>
            <person name="Chu M."/>
            <person name="Cheng C."/>
            <person name="Hour A."/>
            <person name="Lee P."/>
            <person name="Lin S."/>
            <person name="Lin Y."/>
            <person name="Liou J."/>
            <person name="Liu S."/>
            <person name="Hsing Y."/>
            <person name="Raghuvanshi S."/>
            <person name="Mohanty A."/>
            <person name="Bharti A.K."/>
            <person name="Gaur A."/>
            <person name="Gupta V."/>
            <person name="Kumar D."/>
            <person name="Ravi V."/>
            <person name="Vij S."/>
            <person name="Kapur A."/>
            <person name="Khurana P."/>
            <person name="Khurana P."/>
            <person name="Khurana J.P."/>
            <person name="Tyagi A.K."/>
            <person name="Gaikwad K."/>
            <person name="Singh A."/>
            <person name="Dalal V."/>
            <person name="Srivastava S."/>
            <person name="Dixit A."/>
            <person name="Pal A.K."/>
            <person name="Ghazi I.A."/>
            <person name="Yadav M."/>
            <person name="Pandit A."/>
            <person name="Bhargava A."/>
            <person name="Sureshbabu K."/>
            <person name="Batra K."/>
            <person name="Sharma T.R."/>
            <person name="Mohapatra T."/>
            <person name="Singh N.K."/>
            <person name="Messing J."/>
            <person name="Nelson A.B."/>
            <person name="Fuks G."/>
            <person name="Kavchok S."/>
            <person name="Keizer G."/>
            <person name="Linton E."/>
            <person name="Llaca V."/>
            <person name="Song R."/>
            <person name="Tanyolac B."/>
            <person name="Young S."/>
            <person name="Ho-Il K."/>
            <person name="Hahn J.H."/>
            <person name="Sangsakoo G."/>
            <person name="Vanavichit A."/>
            <person name="de Mattos Luiz.A.T."/>
            <person name="Zimmer P.D."/>
            <person name="Malone G."/>
            <person name="Dellagostin O."/>
            <person name="de Oliveira A.C."/>
            <person name="Bevan M."/>
            <person name="Bancroft I."/>
            <person name="Minx P."/>
            <person name="Cordum H."/>
            <person name="Wilson R."/>
            <person name="Cheng Z."/>
            <person name="Jin W."/>
            <person name="Jiang J."/>
            <person name="Leong S.A."/>
            <person name="Iwama H."/>
            <person name="Gojobori T."/>
            <person name="Itoh T."/>
            <person name="Niimura Y."/>
            <person name="Fujii Y."/>
            <person name="Habara T."/>
            <person name="Sakai H."/>
            <person name="Sato Y."/>
            <person name="Wilson G."/>
            <person name="Kumar K."/>
            <person name="McCouch S."/>
            <person name="Juretic N."/>
            <person name="Hoen D."/>
            <person name="Wright S."/>
            <person name="Bruskiewich R."/>
            <person name="Bureau T."/>
            <person name="Miyao A."/>
            <person name="Hirochika H."/>
            <person name="Nishikawa T."/>
            <person name="Kadowaki K."/>
            <person name="Sugiura M."/>
            <person name="Burr B."/>
            <person name="Sasaki T."/>
        </authorList>
    </citation>
    <scope>NUCLEOTIDE SEQUENCE [LARGE SCALE GENOMIC DNA]</scope>
    <source>
        <strain evidence="2">cv. Nipponbare</strain>
    </source>
</reference>
<accession>A0A0P0UYN5</accession>
<keyword evidence="2" id="KW-1185">Reference proteome</keyword>
<organism evidence="1 2">
    <name type="scientific">Oryza sativa subsp. japonica</name>
    <name type="common">Rice</name>
    <dbReference type="NCBI Taxonomy" id="39947"/>
    <lineage>
        <taxon>Eukaryota</taxon>
        <taxon>Viridiplantae</taxon>
        <taxon>Streptophyta</taxon>
        <taxon>Embryophyta</taxon>
        <taxon>Tracheophyta</taxon>
        <taxon>Spermatophyta</taxon>
        <taxon>Magnoliopsida</taxon>
        <taxon>Liliopsida</taxon>
        <taxon>Poales</taxon>
        <taxon>Poaceae</taxon>
        <taxon>BOP clade</taxon>
        <taxon>Oryzoideae</taxon>
        <taxon>Oryzeae</taxon>
        <taxon>Oryzinae</taxon>
        <taxon>Oryza</taxon>
        <taxon>Oryza sativa</taxon>
    </lineage>
</organism>
<name>A0A0P0UYN5_ORYSJ</name>
<dbReference type="InParanoid" id="A0A0P0UYN5"/>
<sequence>MTGIAPTQAPTNKDCSKLLSLCSFTRTGKCASICFIGSNSSANVPSLSPSCSIASFKLFNSLSTESYILTFFSQSISMKTPCILP</sequence>
<dbReference type="PaxDb" id="39947-A0A0P0UYN5"/>
<dbReference type="EMBL" id="AP014957">
    <property type="protein sequence ID" value="BAS70668.1"/>
    <property type="molecule type" value="Genomic_DNA"/>
</dbReference>
<gene>
    <name evidence="1" type="ordered locus">Os01g0175633</name>
    <name evidence="1" type="ORF">OSNPB_010175633</name>
</gene>
<proteinExistence type="predicted"/>